<dbReference type="Proteomes" id="UP000254773">
    <property type="component" value="Unassembled WGS sequence"/>
</dbReference>
<evidence type="ECO:0000256" key="1">
    <source>
        <dbReference type="ARBA" id="ARBA00010556"/>
    </source>
</evidence>
<dbReference type="SUPFAM" id="SSF48239">
    <property type="entry name" value="Terpenoid cyclases/Protein prenyltransferases"/>
    <property type="match status" value="1"/>
</dbReference>
<dbReference type="InterPro" id="IPR011625">
    <property type="entry name" value="A2M_N_BRD"/>
</dbReference>
<sequence length="1509" mass="166390">MIVALLLPVATSVADDYLPSSGYQSVGDTFFLLADSSFTSQEVAKVRLEAPGRDMRRFNTEEYGGVDIRLYKITEPMAFLRKQKNLHRITLAANYQGEGLSNTLSWLWDNWYGKSRRVMQSAFSGTVRKQVTDVLPELRVGNAILAPTVYDRQPQFAPLKQFPLLKQFRYPLWDAKPVQPPAEVSMEGASSEFTRTTPGNAYIPLGKLKPGLYLVEALLGSYRATTMVFVSDSVVMSKIAHNEAFAWVADKNAGHAVANATVLWSDGMGVLSSGVTQSDGALRLSHVAPERSYLFGQDAQGGVFVSENFYYDSEIYDTKVYIYTDRPLYRPGDNVEIKILARDYKNARDSVAPAAGKMKLTVIDANGMPVQAMDLVMDPRTGADTSFRLAKTATAGGYEIQLQYGESLYSSAFRVASYLKPPFEVSMLLNKSNYHTGEPVSGTIELHYPDGRPVANAHVSLNLYSQQLSMVGNELQYQGKFPVSLQSSDFTSNEQGQVALNLPAAEKPSRYLLTVSASDGEAFRVKASKEILIERDAAHYQIQAAQQFSMVNQSVLFHYRSREASAVKPASYEWLRLEDRHVESAPLPASSSDSFSVTFRQPGTYNLMLKSESGMILGAISHSVSGNDVHSTIGTVDIVLDQPRYQPGDVAKALITFPEPVSEALLTLERDNVEASALLSKGADWLSLTRISDTQYLASIPVKGNFAPNLTFSVLYTRHGQYSFQNAGISVAIPKIDVTVRTDKMRYQPGDIVNVTVATTVQGKPVSAHVTAGVVDEMIYALQPEIAPTIEQFFNHPRRNNVRTSSSLSFISYDQALSGMPGTPGRANYSSRSVKVLERARRENVDTAAWEPTLTTNAQGVTTFSFRMPDSLTRWRLTARAQNDAGLVGETKQYITSDKPVYLKWSGPRLFRRGDKPTLGVFIFNQQATHQQVELYANYAGNELHQNVTLRQGANYVALPTTLLENGIWEGEIRQNGKTLDALSVNVQLVDENWSEATNAAIALSEGENPLYLPPTASHISLRFTNTPRALYQSILDNLLDEPYGGVLNTASRLLPLGVAWPQLQKGDAQDVAGLRAAIQNNRLRLIQMAGPGARFTWWGEDGEGDAFITAYAYYADWYASQALGLTLPDDHWSRMLELYSQQADSMPLLQRALVLTFADDMHLPVLTLAQGVEASFAQDINIDEMNIPATDSLVMAEPSSALGDAVARVLIYQLLQQHGHQLDAHEQLMLQKSQTLIDTSEQPFAQAALLRKATTNGEQIQTLLRRIAPNQPGLERALSLVWLSGALKNSAPVSGPVVQSANWRRQTDLDGTPYWQWQGAGVPDSVTVSGVDDAADALVMLTLPQGEPAPGNKVAKVEIHHQLLRLVPEDEELTFHLEPVNDGNVTSDALYLDRVTLTVTGDVPLAWGEAQVPLPPGADIESTTWGIKIRQRHQAEDEAVSLTKENHESGVLHYMIPVKSLQGERTFSHLVRFSQKGTFTLPPIRYQQTYAPQNVVYEAGGVKTLQVR</sequence>
<evidence type="ECO:0000259" key="3">
    <source>
        <dbReference type="SMART" id="SM01360"/>
    </source>
</evidence>
<dbReference type="InterPro" id="IPR002890">
    <property type="entry name" value="MG2"/>
</dbReference>
<dbReference type="Gene3D" id="2.60.40.10">
    <property type="entry name" value="Immunoglobulins"/>
    <property type="match status" value="1"/>
</dbReference>
<dbReference type="EMBL" id="UGWI01000001">
    <property type="protein sequence ID" value="SUF37517.1"/>
    <property type="molecule type" value="Genomic_DNA"/>
</dbReference>
<evidence type="ECO:0000313" key="4">
    <source>
        <dbReference type="EMBL" id="SUF37517.1"/>
    </source>
</evidence>
<dbReference type="SMART" id="SM01359">
    <property type="entry name" value="A2M_N_2"/>
    <property type="match status" value="1"/>
</dbReference>
<name>A0A379Q7E9_SALER</name>
<dbReference type="InterPro" id="IPR013783">
    <property type="entry name" value="Ig-like_fold"/>
</dbReference>
<feature type="domain" description="Alpha-2-macroglobulin bait region" evidence="2">
    <location>
        <begin position="636"/>
        <end position="782"/>
    </location>
</feature>
<dbReference type="Pfam" id="PF07703">
    <property type="entry name" value="A2M_BRD"/>
    <property type="match status" value="1"/>
</dbReference>
<reference evidence="4 5" key="1">
    <citation type="submission" date="2018-06" db="EMBL/GenBank/DDBJ databases">
        <authorList>
            <consortium name="Pathogen Informatics"/>
            <person name="Doyle S."/>
        </authorList>
    </citation>
    <scope>NUCLEOTIDE SEQUENCE [LARGE SCALE GENOMIC DNA]</scope>
    <source>
        <strain evidence="4 5">NCTC9854</strain>
    </source>
</reference>
<proteinExistence type="inferred from homology"/>
<dbReference type="PANTHER" id="PTHR40094">
    <property type="entry name" value="ALPHA-2-MACROGLOBULIN HOMOLOG"/>
    <property type="match status" value="1"/>
</dbReference>
<protein>
    <submittedName>
        <fullName evidence="4">MG2 domain</fullName>
    </submittedName>
</protein>
<dbReference type="Pfam" id="PF00207">
    <property type="entry name" value="A2M"/>
    <property type="match status" value="1"/>
</dbReference>
<dbReference type="InterPro" id="IPR051802">
    <property type="entry name" value="YfhM-like"/>
</dbReference>
<dbReference type="InterPro" id="IPR001599">
    <property type="entry name" value="Macroglobln_a2"/>
</dbReference>
<evidence type="ECO:0000259" key="2">
    <source>
        <dbReference type="SMART" id="SM01359"/>
    </source>
</evidence>
<dbReference type="InterPro" id="IPR008930">
    <property type="entry name" value="Terpenoid_cyclase/PrenylTrfase"/>
</dbReference>
<dbReference type="Gene3D" id="2.60.40.1930">
    <property type="match status" value="1"/>
</dbReference>
<dbReference type="SMART" id="SM01360">
    <property type="entry name" value="A2M"/>
    <property type="match status" value="1"/>
</dbReference>
<comment type="similarity">
    <text evidence="1">Belongs to the protease inhibitor I39 (alpha-2-macroglobulin) family. Bacterial alpha-2-macroglobulin subfamily.</text>
</comment>
<accession>A0A379Q7E9</accession>
<gene>
    <name evidence="4" type="ORF">NCTC9854_01791</name>
</gene>
<dbReference type="GO" id="GO:0004866">
    <property type="term" value="F:endopeptidase inhibitor activity"/>
    <property type="evidence" value="ECO:0007669"/>
    <property type="project" value="InterPro"/>
</dbReference>
<evidence type="ECO:0000313" key="5">
    <source>
        <dbReference type="Proteomes" id="UP000254773"/>
    </source>
</evidence>
<dbReference type="Pfam" id="PF01835">
    <property type="entry name" value="MG2"/>
    <property type="match status" value="1"/>
</dbReference>
<feature type="domain" description="Alpha-2-macroglobulin" evidence="3">
    <location>
        <begin position="847"/>
        <end position="937"/>
    </location>
</feature>
<organism evidence="4 5">
    <name type="scientific">Salmonella enterica</name>
    <name type="common">Salmonella choleraesuis</name>
    <dbReference type="NCBI Taxonomy" id="28901"/>
    <lineage>
        <taxon>Bacteria</taxon>
        <taxon>Pseudomonadati</taxon>
        <taxon>Pseudomonadota</taxon>
        <taxon>Gammaproteobacteria</taxon>
        <taxon>Enterobacterales</taxon>
        <taxon>Enterobacteriaceae</taxon>
        <taxon>Salmonella</taxon>
    </lineage>
</organism>
<dbReference type="PANTHER" id="PTHR40094:SF1">
    <property type="entry name" value="UBIQUITIN DOMAIN-CONTAINING PROTEIN"/>
    <property type="match status" value="1"/>
</dbReference>